<dbReference type="AlphaFoldDB" id="A0A914HQB2"/>
<dbReference type="Proteomes" id="UP000887572">
    <property type="component" value="Unplaced"/>
</dbReference>
<reference evidence="2" key="1">
    <citation type="submission" date="2022-11" db="UniProtKB">
        <authorList>
            <consortium name="WormBaseParasite"/>
        </authorList>
    </citation>
    <scope>IDENTIFICATION</scope>
</reference>
<organism evidence="1 2">
    <name type="scientific">Globodera rostochiensis</name>
    <name type="common">Golden nematode worm</name>
    <name type="synonym">Heterodera rostochiensis</name>
    <dbReference type="NCBI Taxonomy" id="31243"/>
    <lineage>
        <taxon>Eukaryota</taxon>
        <taxon>Metazoa</taxon>
        <taxon>Ecdysozoa</taxon>
        <taxon>Nematoda</taxon>
        <taxon>Chromadorea</taxon>
        <taxon>Rhabditida</taxon>
        <taxon>Tylenchina</taxon>
        <taxon>Tylenchomorpha</taxon>
        <taxon>Tylenchoidea</taxon>
        <taxon>Heteroderidae</taxon>
        <taxon>Heteroderinae</taxon>
        <taxon>Globodera</taxon>
    </lineage>
</organism>
<evidence type="ECO:0000313" key="2">
    <source>
        <dbReference type="WBParaSite" id="Gr19_v10_g3255.t1"/>
    </source>
</evidence>
<keyword evidence="1" id="KW-1185">Reference proteome</keyword>
<dbReference type="WBParaSite" id="Gr19_v10_g3255.t1">
    <property type="protein sequence ID" value="Gr19_v10_g3255.t1"/>
    <property type="gene ID" value="Gr19_v10_g3255"/>
</dbReference>
<protein>
    <submittedName>
        <fullName evidence="2">Uncharacterized protein</fullName>
    </submittedName>
</protein>
<sequence>MLLRKLFNFYRIYEESKKVDGNYRRYGADRSRCCNLNIDVYSACLRSFCPMEYEQPGDGVLKSTSKAV</sequence>
<accession>A0A914HQB2</accession>
<evidence type="ECO:0000313" key="1">
    <source>
        <dbReference type="Proteomes" id="UP000887572"/>
    </source>
</evidence>
<name>A0A914HQB2_GLORO</name>
<proteinExistence type="predicted"/>